<keyword evidence="9" id="KW-0460">Magnesium</keyword>
<dbReference type="InterPro" id="IPR013656">
    <property type="entry name" value="PAS_4"/>
</dbReference>
<comment type="catalytic activity">
    <reaction evidence="12">
        <text>O-phospho-L-seryl-[protein] + H2O = L-seryl-[protein] + phosphate</text>
        <dbReference type="Rhea" id="RHEA:20629"/>
        <dbReference type="Rhea" id="RHEA-COMP:9863"/>
        <dbReference type="Rhea" id="RHEA-COMP:11604"/>
        <dbReference type="ChEBI" id="CHEBI:15377"/>
        <dbReference type="ChEBI" id="CHEBI:29999"/>
        <dbReference type="ChEBI" id="CHEBI:43474"/>
        <dbReference type="ChEBI" id="CHEBI:83421"/>
        <dbReference type="EC" id="3.1.3.16"/>
    </reaction>
</comment>
<dbReference type="AlphaFoldDB" id="A0A9X5CJM3"/>
<evidence type="ECO:0000256" key="5">
    <source>
        <dbReference type="ARBA" id="ARBA00022741"/>
    </source>
</evidence>
<dbReference type="SUPFAM" id="SSF81606">
    <property type="entry name" value="PP2C-like"/>
    <property type="match status" value="1"/>
</dbReference>
<evidence type="ECO:0000256" key="15">
    <source>
        <dbReference type="ARBA" id="ARBA00081350"/>
    </source>
</evidence>
<dbReference type="GO" id="GO:0016301">
    <property type="term" value="F:kinase activity"/>
    <property type="evidence" value="ECO:0007669"/>
    <property type="project" value="UniProtKB-KW"/>
</dbReference>
<evidence type="ECO:0000313" key="18">
    <source>
        <dbReference type="Proteomes" id="UP000471745"/>
    </source>
</evidence>
<evidence type="ECO:0000256" key="8">
    <source>
        <dbReference type="ARBA" id="ARBA00022840"/>
    </source>
</evidence>
<dbReference type="Gene3D" id="3.60.40.10">
    <property type="entry name" value="PPM-type phosphatase domain"/>
    <property type="match status" value="1"/>
</dbReference>
<organism evidence="17 18">
    <name type="scientific">Actinospica acidiphila</name>
    <dbReference type="NCBI Taxonomy" id="304899"/>
    <lineage>
        <taxon>Bacteria</taxon>
        <taxon>Bacillati</taxon>
        <taxon>Actinomycetota</taxon>
        <taxon>Actinomycetes</taxon>
        <taxon>Catenulisporales</taxon>
        <taxon>Actinospicaceae</taxon>
        <taxon>Actinospica</taxon>
    </lineage>
</organism>
<evidence type="ECO:0000256" key="3">
    <source>
        <dbReference type="ARBA" id="ARBA00022679"/>
    </source>
</evidence>
<dbReference type="Pfam" id="PF07228">
    <property type="entry name" value="SpoIIE"/>
    <property type="match status" value="1"/>
</dbReference>
<dbReference type="SMART" id="SM00065">
    <property type="entry name" value="GAF"/>
    <property type="match status" value="1"/>
</dbReference>
<evidence type="ECO:0000256" key="1">
    <source>
        <dbReference type="ARBA" id="ARBA00013081"/>
    </source>
</evidence>
<dbReference type="InterPro" id="IPR036457">
    <property type="entry name" value="PPM-type-like_dom_sf"/>
</dbReference>
<dbReference type="Gene3D" id="3.30.450.20">
    <property type="entry name" value="PAS domain"/>
    <property type="match status" value="1"/>
</dbReference>
<keyword evidence="11" id="KW-0464">Manganese</keyword>
<dbReference type="EMBL" id="JAAGNA010000499">
    <property type="protein sequence ID" value="NEC49691.1"/>
    <property type="molecule type" value="Genomic_DNA"/>
</dbReference>
<dbReference type="Pfam" id="PF08448">
    <property type="entry name" value="PAS_4"/>
    <property type="match status" value="1"/>
</dbReference>
<evidence type="ECO:0000256" key="11">
    <source>
        <dbReference type="ARBA" id="ARBA00023211"/>
    </source>
</evidence>
<dbReference type="InterPro" id="IPR003018">
    <property type="entry name" value="GAF"/>
</dbReference>
<dbReference type="GO" id="GO:0046872">
    <property type="term" value="F:metal ion binding"/>
    <property type="evidence" value="ECO:0007669"/>
    <property type="project" value="UniProtKB-KW"/>
</dbReference>
<dbReference type="PROSITE" id="PS50112">
    <property type="entry name" value="PAS"/>
    <property type="match status" value="1"/>
</dbReference>
<keyword evidence="3" id="KW-0808">Transferase</keyword>
<dbReference type="InterPro" id="IPR029016">
    <property type="entry name" value="GAF-like_dom_sf"/>
</dbReference>
<dbReference type="SMART" id="SM00091">
    <property type="entry name" value="PAS"/>
    <property type="match status" value="1"/>
</dbReference>
<dbReference type="InterPro" id="IPR035965">
    <property type="entry name" value="PAS-like_dom_sf"/>
</dbReference>
<dbReference type="InterPro" id="IPR001932">
    <property type="entry name" value="PPM-type_phosphatase-like_dom"/>
</dbReference>
<dbReference type="EC" id="3.1.3.16" evidence="1"/>
<dbReference type="GO" id="GO:0004722">
    <property type="term" value="F:protein serine/threonine phosphatase activity"/>
    <property type="evidence" value="ECO:0007669"/>
    <property type="project" value="UniProtKB-EC"/>
</dbReference>
<protein>
    <recommendedName>
        <fullName evidence="1">protein-serine/threonine phosphatase</fullName>
        <ecNumber evidence="1">3.1.3.16</ecNumber>
    </recommendedName>
    <alternativeName>
        <fullName evidence="15">Protein-serine/threonine phosphatase</fullName>
    </alternativeName>
    <alternativeName>
        <fullName evidence="14">Serine/threonine-protein kinase</fullName>
    </alternativeName>
</protein>
<reference evidence="17 18" key="1">
    <citation type="submission" date="2020-01" db="EMBL/GenBank/DDBJ databases">
        <title>Insect and environment-associated Actinomycetes.</title>
        <authorList>
            <person name="Currrie C."/>
            <person name="Chevrette M."/>
            <person name="Carlson C."/>
            <person name="Stubbendieck R."/>
            <person name="Wendt-Pienkowski E."/>
        </authorList>
    </citation>
    <scope>NUCLEOTIDE SEQUENCE [LARGE SCALE GENOMIC DNA]</scope>
    <source>
        <strain evidence="17 18">SID8189</strain>
    </source>
</reference>
<evidence type="ECO:0000256" key="14">
    <source>
        <dbReference type="ARBA" id="ARBA00075117"/>
    </source>
</evidence>
<name>A0A9X5CJM3_9ACTN</name>
<evidence type="ECO:0000256" key="2">
    <source>
        <dbReference type="ARBA" id="ARBA00022553"/>
    </source>
</evidence>
<keyword evidence="4" id="KW-0479">Metal-binding</keyword>
<keyword evidence="8" id="KW-0067">ATP-binding</keyword>
<dbReference type="CDD" id="cd00130">
    <property type="entry name" value="PAS"/>
    <property type="match status" value="1"/>
</dbReference>
<keyword evidence="18" id="KW-1185">Reference proteome</keyword>
<proteinExistence type="predicted"/>
<evidence type="ECO:0000256" key="6">
    <source>
        <dbReference type="ARBA" id="ARBA00022777"/>
    </source>
</evidence>
<dbReference type="Pfam" id="PF13185">
    <property type="entry name" value="GAF_2"/>
    <property type="match status" value="1"/>
</dbReference>
<feature type="domain" description="PAS" evidence="16">
    <location>
        <begin position="175"/>
        <end position="212"/>
    </location>
</feature>
<evidence type="ECO:0000256" key="7">
    <source>
        <dbReference type="ARBA" id="ARBA00022801"/>
    </source>
</evidence>
<sequence>MDTALADIVRATRASAALLYVLTPDGTALWLSHVAGAPREVVAPWSRVAVGDPIPVADAVREERLVWVNSQVEMARRYPRPAVVLPYDFALAAVPVASDTGVRGGLVLLWPSGHPAQLSRAEHEAVRAGSRRLGHLFEQAAGRGEPIVSPGRPRILPPTPGRTPTAEEAWAGTALLDRLPGGYVGLDLNGRITLVTPAAAELVGADPDRLLGALPWEALPWMDVPHVEDRYRAALISRTPQTFRVLRPPGTWLSFELFPDPSGISVRIDRTGDGEGADPVAETAHGPGRATVLYHLMHLATTLTEAVGVQDVVDQTAEQLLPALGAQAMVLMTAQGGRLRILGHRGYSPELLARFDGAPLSRDIPGAAVLATGEPGFFPSFTQMVAVYPKMTHEDGMAAWAVLPLIASGRPIGSVLLSYDRPRAFPPSERAILTSLAGLVGQALDRARLYDNKDRLAHRLQSALLPHSLPSIPGLRVVARYLPAARGLGIGGDFYDLIRLDENTAAATIGDVQGHNVDAAALMGQVRTAVHAHATVGAPPDHVLGGTNRLLTDLDPGLFSSCLYAHLDLGNGRACLATAGHPPPLMRHCDGRTELLSIPPGLLLGIDPTARYPSLECALPPGCVLVLYTDGLVEAPGVDPDDATAALAGLVEQSDPGDLEAMADTLVRHAPAPGDDIALLLLSPTPGCG</sequence>
<dbReference type="FunFam" id="3.60.40.10:FF:000005">
    <property type="entry name" value="Serine/threonine protein phosphatase"/>
    <property type="match status" value="1"/>
</dbReference>
<dbReference type="SUPFAM" id="SSF55781">
    <property type="entry name" value="GAF domain-like"/>
    <property type="match status" value="2"/>
</dbReference>
<dbReference type="SMART" id="SM00331">
    <property type="entry name" value="PP2C_SIG"/>
    <property type="match status" value="1"/>
</dbReference>
<keyword evidence="10" id="KW-0904">Protein phosphatase</keyword>
<comment type="function">
    <text evidence="13">Primarily acts as an independent SigF regulator that is sensitive to the osmosensory signal, mediating the cross talk of PknD with the SigF regulon. Possesses both phosphatase and kinase activities. The kinase domain functions as a classic anti-sigma factor-like kinase to phosphorylate the anti-anti-sigma factor domain at the canonical regulatory site, and the phosphatase domain antagonizes this activity.</text>
</comment>
<keyword evidence="5" id="KW-0547">Nucleotide-binding</keyword>
<dbReference type="Gene3D" id="3.30.450.40">
    <property type="match status" value="1"/>
</dbReference>
<keyword evidence="6" id="KW-0418">Kinase</keyword>
<dbReference type="Proteomes" id="UP000471745">
    <property type="component" value="Unassembled WGS sequence"/>
</dbReference>
<keyword evidence="2" id="KW-0597">Phosphoprotein</keyword>
<dbReference type="GO" id="GO:0005524">
    <property type="term" value="F:ATP binding"/>
    <property type="evidence" value="ECO:0007669"/>
    <property type="project" value="UniProtKB-KW"/>
</dbReference>
<evidence type="ECO:0000256" key="13">
    <source>
        <dbReference type="ARBA" id="ARBA00056274"/>
    </source>
</evidence>
<comment type="caution">
    <text evidence="17">The sequence shown here is derived from an EMBL/GenBank/DDBJ whole genome shotgun (WGS) entry which is preliminary data.</text>
</comment>
<accession>A0A9X5CJM3</accession>
<evidence type="ECO:0000313" key="17">
    <source>
        <dbReference type="EMBL" id="NEC49691.1"/>
    </source>
</evidence>
<dbReference type="RefSeq" id="WP_033274359.1">
    <property type="nucleotide sequence ID" value="NZ_JAAGNA010000499.1"/>
</dbReference>
<evidence type="ECO:0000256" key="12">
    <source>
        <dbReference type="ARBA" id="ARBA00047761"/>
    </source>
</evidence>
<dbReference type="PANTHER" id="PTHR43156">
    <property type="entry name" value="STAGE II SPORULATION PROTEIN E-RELATED"/>
    <property type="match status" value="1"/>
</dbReference>
<dbReference type="InterPro" id="IPR052016">
    <property type="entry name" value="Bact_Sigma-Reg"/>
</dbReference>
<evidence type="ECO:0000256" key="4">
    <source>
        <dbReference type="ARBA" id="ARBA00022723"/>
    </source>
</evidence>
<evidence type="ECO:0000256" key="9">
    <source>
        <dbReference type="ARBA" id="ARBA00022842"/>
    </source>
</evidence>
<dbReference type="SUPFAM" id="SSF55785">
    <property type="entry name" value="PYP-like sensor domain (PAS domain)"/>
    <property type="match status" value="1"/>
</dbReference>
<evidence type="ECO:0000259" key="16">
    <source>
        <dbReference type="PROSITE" id="PS50112"/>
    </source>
</evidence>
<keyword evidence="7" id="KW-0378">Hydrolase</keyword>
<evidence type="ECO:0000256" key="10">
    <source>
        <dbReference type="ARBA" id="ARBA00022912"/>
    </source>
</evidence>
<dbReference type="InterPro" id="IPR000014">
    <property type="entry name" value="PAS"/>
</dbReference>
<dbReference type="PANTHER" id="PTHR43156:SF2">
    <property type="entry name" value="STAGE II SPORULATION PROTEIN E"/>
    <property type="match status" value="1"/>
</dbReference>
<gene>
    <name evidence="17" type="ORF">G3I18_14055</name>
</gene>